<dbReference type="GeneID" id="25153007"/>
<dbReference type="FunFam" id="2.30.30.140:FF:000022">
    <property type="entry name" value="Hydrogenase assembly chaperone HybG"/>
    <property type="match status" value="1"/>
</dbReference>
<dbReference type="SUPFAM" id="SSF159127">
    <property type="entry name" value="HupF/HypC-like"/>
    <property type="match status" value="1"/>
</dbReference>
<dbReference type="Gene3D" id="2.30.30.140">
    <property type="match status" value="1"/>
</dbReference>
<gene>
    <name evidence="2" type="ORF">TEU_06110</name>
</gene>
<dbReference type="GO" id="GO:0051604">
    <property type="term" value="P:protein maturation"/>
    <property type="evidence" value="ECO:0007669"/>
    <property type="project" value="TreeGrafter"/>
</dbReference>
<organism evidence="2 3">
    <name type="scientific">Thermococcus eurythermalis</name>
    <dbReference type="NCBI Taxonomy" id="1505907"/>
    <lineage>
        <taxon>Archaea</taxon>
        <taxon>Methanobacteriati</taxon>
        <taxon>Methanobacteriota</taxon>
        <taxon>Thermococci</taxon>
        <taxon>Thermococcales</taxon>
        <taxon>Thermococcaceae</taxon>
        <taxon>Thermococcus</taxon>
    </lineage>
</organism>
<comment type="similarity">
    <text evidence="1">Belongs to the HupF/HypC family.</text>
</comment>
<name>A0A097QTY0_9EURY</name>
<dbReference type="HOGENOM" id="CLU_159381_2_2_2"/>
<dbReference type="NCBIfam" id="TIGR00074">
    <property type="entry name" value="hypC_hupF"/>
    <property type="match status" value="1"/>
</dbReference>
<accession>A0A097QTY0</accession>
<dbReference type="PANTHER" id="PTHR35177:SF2">
    <property type="entry name" value="HYDROGENASE MATURATION FACTOR HYBG"/>
    <property type="match status" value="1"/>
</dbReference>
<evidence type="ECO:0000313" key="3">
    <source>
        <dbReference type="Proteomes" id="UP000029980"/>
    </source>
</evidence>
<dbReference type="PANTHER" id="PTHR35177">
    <property type="entry name" value="HYDROGENASE MATURATION FACTOR HYBG"/>
    <property type="match status" value="1"/>
</dbReference>
<dbReference type="OrthoDB" id="43695at2157"/>
<dbReference type="KEGG" id="teu:TEU_06110"/>
<dbReference type="RefSeq" id="WP_050002908.1">
    <property type="nucleotide sequence ID" value="NZ_CP008887.1"/>
</dbReference>
<evidence type="ECO:0000313" key="2">
    <source>
        <dbReference type="EMBL" id="AIU69933.1"/>
    </source>
</evidence>
<proteinExistence type="inferred from homology"/>
<protein>
    <submittedName>
        <fullName evidence="2">Hydrogenase</fullName>
    </submittedName>
</protein>
<sequence length="86" mass="9721">MCLATIAKVLEVDREKGTAWVDFGGVKREARIDLMPDVKPGEYVLIHTGFIIERVDEQTAREILSAWEEVFKAEENALGGYYYPGD</sequence>
<dbReference type="STRING" id="1505907.TEU_06110"/>
<dbReference type="EMBL" id="CP008887">
    <property type="protein sequence ID" value="AIU69933.1"/>
    <property type="molecule type" value="Genomic_DNA"/>
</dbReference>
<reference evidence="2 3" key="1">
    <citation type="journal article" date="2015" name="Int. J. Syst. Evol. Microbiol.">
        <title>Thermococcus eurythermalis sp. nov., a conditional piezophilic hyperthermophilic archaeon with a wide temperature range isolated from an oil-immersed chimney in the Guaymas Basin.</title>
        <authorList>
            <person name="Zhao W."/>
            <person name="Zeng X."/>
            <person name="Xiao X."/>
        </authorList>
    </citation>
    <scope>NUCLEOTIDE SEQUENCE [LARGE SCALE GENOMIC DNA]</scope>
    <source>
        <strain evidence="2 3">A501</strain>
    </source>
</reference>
<keyword evidence="3" id="KW-1185">Reference proteome</keyword>
<dbReference type="Proteomes" id="UP000029980">
    <property type="component" value="Chromosome"/>
</dbReference>
<dbReference type="PRINTS" id="PR00445">
    <property type="entry name" value="HUPFHYPC"/>
</dbReference>
<evidence type="ECO:0000256" key="1">
    <source>
        <dbReference type="ARBA" id="ARBA00006018"/>
    </source>
</evidence>
<dbReference type="Pfam" id="PF01455">
    <property type="entry name" value="HupF_HypC"/>
    <property type="match status" value="1"/>
</dbReference>
<dbReference type="GO" id="GO:0005506">
    <property type="term" value="F:iron ion binding"/>
    <property type="evidence" value="ECO:0007669"/>
    <property type="project" value="TreeGrafter"/>
</dbReference>
<dbReference type="GO" id="GO:1902670">
    <property type="term" value="F:carbon dioxide binding"/>
    <property type="evidence" value="ECO:0007669"/>
    <property type="project" value="TreeGrafter"/>
</dbReference>
<dbReference type="AlphaFoldDB" id="A0A097QTY0"/>
<dbReference type="InterPro" id="IPR001109">
    <property type="entry name" value="Hydrogenase_HupF/HypC"/>
</dbReference>